<dbReference type="OrthoDB" id="10004862at2759"/>
<keyword evidence="1" id="KW-0560">Oxidoreductase</keyword>
<evidence type="ECO:0000313" key="2">
    <source>
        <dbReference type="EMBL" id="OCB92234.1"/>
    </source>
</evidence>
<keyword evidence="3" id="KW-1185">Reference proteome</keyword>
<dbReference type="Proteomes" id="UP000757232">
    <property type="component" value="Unassembled WGS sequence"/>
</dbReference>
<protein>
    <submittedName>
        <fullName evidence="2">Uncharacterized protein</fullName>
    </submittedName>
</protein>
<sequence length="465" mass="52264">MDSEMSQGLLHLPGSNHITKELVERLLEEDLKKHHCFYGKVGFHNHLPHHVLALYDLGAPAKVLQHMYDLESKVQSPINLVDRQTQIVAPLDLTITKENWTGHIGHEENYIAYLKFFTEEIKNNGISDCLEEYIFSERANGNENNMLLRLVGGAVHPLIQIGYGTEFSMPSITASGLAETAVTKPIPSSLYDDTPNSSAEDIKVLSIIRQMYDSDKLVPVMPYQPDALLSTRMKDAMTNGRPEEIRRLSAQLPIEDNVQSTELDTRVEELIWAATLLTVSTGKHGRKPRLDFFLMHLLTSSLFLPSLINKIKTQKNKARLLRLYVSTMLFIMLLRGRPRIDPTLIMSYTDAPRPPKAREDPADRNPWPAIIDDVIHAPDSHTVKTMRTLYYGAQKYGETPPGKAIGAFNKVGSETLKGSGKLDGTIFIRAAGVVMDMMGWITHGQKEGRWDRSALGWDEAWDGPD</sequence>
<reference evidence="2" key="1">
    <citation type="submission" date="2016-06" db="EMBL/GenBank/DDBJ databases">
        <title>Draft Genome sequence of the fungus Inonotus baumii.</title>
        <authorList>
            <person name="Zhu H."/>
            <person name="Lin W."/>
        </authorList>
    </citation>
    <scope>NUCLEOTIDE SEQUENCE</scope>
    <source>
        <strain evidence="2">821</strain>
    </source>
</reference>
<dbReference type="GO" id="GO:0016491">
    <property type="term" value="F:oxidoreductase activity"/>
    <property type="evidence" value="ECO:0007669"/>
    <property type="project" value="UniProtKB-KW"/>
</dbReference>
<evidence type="ECO:0000256" key="1">
    <source>
        <dbReference type="ARBA" id="ARBA00023002"/>
    </source>
</evidence>
<dbReference type="PANTHER" id="PTHR35870">
    <property type="entry name" value="PROTEIN, PUTATIVE (AFU_ORTHOLOGUE AFUA_5G03330)-RELATED"/>
    <property type="match status" value="1"/>
</dbReference>
<dbReference type="PANTHER" id="PTHR35870:SF1">
    <property type="entry name" value="PROTEIN, PUTATIVE (AFU_ORTHOLOGUE AFUA_5G03330)-RELATED"/>
    <property type="match status" value="1"/>
</dbReference>
<name>A0A9Q5I647_SANBA</name>
<proteinExistence type="predicted"/>
<comment type="caution">
    <text evidence="2">The sequence shown here is derived from an EMBL/GenBank/DDBJ whole genome shotgun (WGS) entry which is preliminary data.</text>
</comment>
<dbReference type="Pfam" id="PF14027">
    <property type="entry name" value="Questin_oxidase"/>
    <property type="match status" value="1"/>
</dbReference>
<organism evidence="2 3">
    <name type="scientific">Sanghuangporus baumii</name>
    <name type="common">Phellinus baumii</name>
    <dbReference type="NCBI Taxonomy" id="108892"/>
    <lineage>
        <taxon>Eukaryota</taxon>
        <taxon>Fungi</taxon>
        <taxon>Dikarya</taxon>
        <taxon>Basidiomycota</taxon>
        <taxon>Agaricomycotina</taxon>
        <taxon>Agaricomycetes</taxon>
        <taxon>Hymenochaetales</taxon>
        <taxon>Hymenochaetaceae</taxon>
        <taxon>Sanghuangporus</taxon>
    </lineage>
</organism>
<evidence type="ECO:0000313" key="3">
    <source>
        <dbReference type="Proteomes" id="UP000757232"/>
    </source>
</evidence>
<dbReference type="EMBL" id="LNZH02000011">
    <property type="protein sequence ID" value="OCB92234.1"/>
    <property type="molecule type" value="Genomic_DNA"/>
</dbReference>
<dbReference type="AlphaFoldDB" id="A0A9Q5I647"/>
<dbReference type="InterPro" id="IPR025337">
    <property type="entry name" value="Questin_oxidase-like"/>
</dbReference>
<accession>A0A9Q5I647</accession>
<gene>
    <name evidence="2" type="ORF">A7U60_g363</name>
</gene>